<dbReference type="InterPro" id="IPR007324">
    <property type="entry name" value="Sugar-bd_dom_put"/>
</dbReference>
<reference evidence="6 7" key="1">
    <citation type="submission" date="2020-08" db="EMBL/GenBank/DDBJ databases">
        <title>Sequencing the genomes of 1000 actinobacteria strains.</title>
        <authorList>
            <person name="Klenk H.-P."/>
        </authorList>
    </citation>
    <scope>NUCLEOTIDE SEQUENCE [LARGE SCALE GENOMIC DNA]</scope>
    <source>
        <strain evidence="6 7">DSM 20146</strain>
    </source>
</reference>
<dbReference type="InterPro" id="IPR037171">
    <property type="entry name" value="NagB/RpiA_transferase-like"/>
</dbReference>
<protein>
    <submittedName>
        <fullName evidence="6">DNA-binding transcriptional regulator LsrR (DeoR family)</fullName>
    </submittedName>
</protein>
<dbReference type="Gene3D" id="3.40.50.1360">
    <property type="match status" value="1"/>
</dbReference>
<dbReference type="Pfam" id="PF04198">
    <property type="entry name" value="Sugar-bind"/>
    <property type="match status" value="1"/>
</dbReference>
<sequence>MANVMMGPDELVQISHVARRFYLENASQVAIADELGISRFKVARLLEKAVKDGVVTITIQSPPSIDLDLSIGLRNAFGLSRALAVPTPNEDPAVVQDQLGSVAAQLLEEIAFEGAVLGFTAGRTLNATTLHLTRLPYCEVVALGGVAGPVKEHGVEVIRRVGEVTGGPTFPIFAPLFVASAPVANALRVDRGIAQAYAKFPRVDIGMVAVGSWAPPDSQLYDAASEAGIAEQLLDQGVVGEVGATLFTADGTTIDTIDDRSIAITGEQLRQIPEVIAVAGGRAKTRAIRAALNTGMVNSLVTDASTAQRLLESST</sequence>
<evidence type="ECO:0000256" key="3">
    <source>
        <dbReference type="ARBA" id="ARBA00023125"/>
    </source>
</evidence>
<evidence type="ECO:0000256" key="1">
    <source>
        <dbReference type="ARBA" id="ARBA00010466"/>
    </source>
</evidence>
<organism evidence="6 7">
    <name type="scientific">Leifsonia aquatica</name>
    <name type="common">Corynebacterium aquaticum</name>
    <dbReference type="NCBI Taxonomy" id="144185"/>
    <lineage>
        <taxon>Bacteria</taxon>
        <taxon>Bacillati</taxon>
        <taxon>Actinomycetota</taxon>
        <taxon>Actinomycetes</taxon>
        <taxon>Micrococcales</taxon>
        <taxon>Microbacteriaceae</taxon>
        <taxon>Leifsonia</taxon>
    </lineage>
</organism>
<dbReference type="GO" id="GO:0030246">
    <property type="term" value="F:carbohydrate binding"/>
    <property type="evidence" value="ECO:0007669"/>
    <property type="project" value="InterPro"/>
</dbReference>
<dbReference type="GO" id="GO:0003677">
    <property type="term" value="F:DNA binding"/>
    <property type="evidence" value="ECO:0007669"/>
    <property type="project" value="UniProtKB-KW"/>
</dbReference>
<feature type="domain" description="Sugar-binding" evidence="5">
    <location>
        <begin position="66"/>
        <end position="312"/>
    </location>
</feature>
<comment type="similarity">
    <text evidence="1">Belongs to the SorC transcriptional regulatory family.</text>
</comment>
<dbReference type="Gene3D" id="1.10.10.10">
    <property type="entry name" value="Winged helix-like DNA-binding domain superfamily/Winged helix DNA-binding domain"/>
    <property type="match status" value="1"/>
</dbReference>
<dbReference type="InterPro" id="IPR036388">
    <property type="entry name" value="WH-like_DNA-bd_sf"/>
</dbReference>
<gene>
    <name evidence="6" type="ORF">FHX33_002754</name>
</gene>
<evidence type="ECO:0000259" key="5">
    <source>
        <dbReference type="Pfam" id="PF04198"/>
    </source>
</evidence>
<dbReference type="AlphaFoldDB" id="A0A7W4UXC3"/>
<comment type="caution">
    <text evidence="6">The sequence shown here is derived from an EMBL/GenBank/DDBJ whole genome shotgun (WGS) entry which is preliminary data.</text>
</comment>
<evidence type="ECO:0000256" key="2">
    <source>
        <dbReference type="ARBA" id="ARBA00023015"/>
    </source>
</evidence>
<evidence type="ECO:0000313" key="7">
    <source>
        <dbReference type="Proteomes" id="UP000538196"/>
    </source>
</evidence>
<dbReference type="RefSeq" id="WP_155829150.1">
    <property type="nucleotide sequence ID" value="NZ_JACHVP010000003.1"/>
</dbReference>
<keyword evidence="4" id="KW-0804">Transcription</keyword>
<proteinExistence type="inferred from homology"/>
<dbReference type="InterPro" id="IPR051054">
    <property type="entry name" value="SorC_transcr_regulators"/>
</dbReference>
<dbReference type="SUPFAM" id="SSF100950">
    <property type="entry name" value="NagB/RpiA/CoA transferase-like"/>
    <property type="match status" value="1"/>
</dbReference>
<evidence type="ECO:0000256" key="4">
    <source>
        <dbReference type="ARBA" id="ARBA00023163"/>
    </source>
</evidence>
<keyword evidence="7" id="KW-1185">Reference proteome</keyword>
<dbReference type="PANTHER" id="PTHR34294">
    <property type="entry name" value="TRANSCRIPTIONAL REGULATOR-RELATED"/>
    <property type="match status" value="1"/>
</dbReference>
<name>A0A7W4UXC3_LEIAQ</name>
<keyword evidence="2" id="KW-0805">Transcription regulation</keyword>
<keyword evidence="3 6" id="KW-0238">DNA-binding</keyword>
<dbReference type="EMBL" id="JACHVP010000003">
    <property type="protein sequence ID" value="MBB2967984.1"/>
    <property type="molecule type" value="Genomic_DNA"/>
</dbReference>
<dbReference type="Proteomes" id="UP000538196">
    <property type="component" value="Unassembled WGS sequence"/>
</dbReference>
<accession>A0A7W4UXC3</accession>
<dbReference type="PANTHER" id="PTHR34294:SF1">
    <property type="entry name" value="TRANSCRIPTIONAL REGULATOR LSRR"/>
    <property type="match status" value="1"/>
</dbReference>
<evidence type="ECO:0000313" key="6">
    <source>
        <dbReference type="EMBL" id="MBB2967984.1"/>
    </source>
</evidence>